<evidence type="ECO:0000256" key="3">
    <source>
        <dbReference type="ARBA" id="ARBA00022500"/>
    </source>
</evidence>
<evidence type="ECO:0000256" key="8">
    <source>
        <dbReference type="ARBA" id="ARBA00029447"/>
    </source>
</evidence>
<dbReference type="Gene3D" id="3.30.450.20">
    <property type="entry name" value="PAS domain"/>
    <property type="match status" value="2"/>
</dbReference>
<dbReference type="GO" id="GO:0007165">
    <property type="term" value="P:signal transduction"/>
    <property type="evidence" value="ECO:0007669"/>
    <property type="project" value="UniProtKB-KW"/>
</dbReference>
<evidence type="ECO:0000256" key="4">
    <source>
        <dbReference type="ARBA" id="ARBA00022692"/>
    </source>
</evidence>
<dbReference type="Gene3D" id="6.10.340.10">
    <property type="match status" value="1"/>
</dbReference>
<dbReference type="CDD" id="cd12913">
    <property type="entry name" value="PDC1_MCP_like"/>
    <property type="match status" value="1"/>
</dbReference>
<dbReference type="CDD" id="cd06225">
    <property type="entry name" value="HAMP"/>
    <property type="match status" value="1"/>
</dbReference>
<evidence type="ECO:0000313" key="14">
    <source>
        <dbReference type="EMBL" id="QDA31888.1"/>
    </source>
</evidence>
<dbReference type="InterPro" id="IPR004089">
    <property type="entry name" value="MCPsignal_dom"/>
</dbReference>
<reference evidence="14 15" key="1">
    <citation type="submission" date="2019-06" db="EMBL/GenBank/DDBJ databases">
        <title>Thermococcus indicus sp. nov., a Fe(III)-reducing hyperthermophilic archaeon isolated from the Onnuri vent field of the Central Indian Ocean ridge.</title>
        <authorList>
            <person name="Lim J.K."/>
            <person name="Kim Y.J."/>
            <person name="Kwon K.K."/>
        </authorList>
    </citation>
    <scope>NUCLEOTIDE SEQUENCE [LARGE SCALE GENOMIC DNA]</scope>
    <source>
        <strain evidence="14 15">IOH1</strain>
    </source>
</reference>
<dbReference type="Pfam" id="PF00672">
    <property type="entry name" value="HAMP"/>
    <property type="match status" value="1"/>
</dbReference>
<dbReference type="PANTHER" id="PTHR32089:SF112">
    <property type="entry name" value="LYSOZYME-LIKE PROTEIN-RELATED"/>
    <property type="match status" value="1"/>
</dbReference>
<dbReference type="Pfam" id="PF02743">
    <property type="entry name" value="dCache_1"/>
    <property type="match status" value="1"/>
</dbReference>
<gene>
    <name evidence="14" type="ORF">FH039_10115</name>
</gene>
<evidence type="ECO:0000256" key="7">
    <source>
        <dbReference type="ARBA" id="ARBA00023224"/>
    </source>
</evidence>
<evidence type="ECO:0000259" key="12">
    <source>
        <dbReference type="PROSITE" id="PS50111"/>
    </source>
</evidence>
<evidence type="ECO:0000256" key="10">
    <source>
        <dbReference type="SAM" id="MobiDB-lite"/>
    </source>
</evidence>
<dbReference type="PROSITE" id="PS50885">
    <property type="entry name" value="HAMP"/>
    <property type="match status" value="1"/>
</dbReference>
<proteinExistence type="inferred from homology"/>
<keyword evidence="6 11" id="KW-0472">Membrane</keyword>
<evidence type="ECO:0000256" key="1">
    <source>
        <dbReference type="ARBA" id="ARBA00004651"/>
    </source>
</evidence>
<keyword evidence="4 11" id="KW-0812">Transmembrane</keyword>
<evidence type="ECO:0000259" key="13">
    <source>
        <dbReference type="PROSITE" id="PS50885"/>
    </source>
</evidence>
<keyword evidence="2" id="KW-1003">Cell membrane</keyword>
<dbReference type="SMART" id="SM00283">
    <property type="entry name" value="MA"/>
    <property type="match status" value="1"/>
</dbReference>
<evidence type="ECO:0000313" key="15">
    <source>
        <dbReference type="Proteomes" id="UP000306007"/>
    </source>
</evidence>
<feature type="transmembrane region" description="Helical" evidence="11">
    <location>
        <begin position="7"/>
        <end position="28"/>
    </location>
</feature>
<evidence type="ECO:0000256" key="11">
    <source>
        <dbReference type="SAM" id="Phobius"/>
    </source>
</evidence>
<dbReference type="RefSeq" id="WP_139681218.1">
    <property type="nucleotide sequence ID" value="NZ_CP040846.1"/>
</dbReference>
<evidence type="ECO:0000256" key="5">
    <source>
        <dbReference type="ARBA" id="ARBA00022989"/>
    </source>
</evidence>
<feature type="domain" description="Methyl-accepting transducer" evidence="12">
    <location>
        <begin position="461"/>
        <end position="718"/>
    </location>
</feature>
<comment type="similarity">
    <text evidence="8">Belongs to the methyl-accepting chemotaxis (MCP) protein family.</text>
</comment>
<dbReference type="SUPFAM" id="SSF103190">
    <property type="entry name" value="Sensory domain-like"/>
    <property type="match status" value="1"/>
</dbReference>
<name>A0A4Y5SLX0_9EURY</name>
<dbReference type="Gene3D" id="1.10.287.950">
    <property type="entry name" value="Methyl-accepting chemotaxis protein"/>
    <property type="match status" value="1"/>
</dbReference>
<feature type="region of interest" description="Disordered" evidence="10">
    <location>
        <begin position="700"/>
        <end position="721"/>
    </location>
</feature>
<feature type="domain" description="HAMP" evidence="13">
    <location>
        <begin position="339"/>
        <end position="397"/>
    </location>
</feature>
<protein>
    <submittedName>
        <fullName evidence="14">HAMP domain-containing protein</fullName>
    </submittedName>
</protein>
<dbReference type="OrthoDB" id="342253at2157"/>
<dbReference type="PROSITE" id="PS50111">
    <property type="entry name" value="CHEMOTAXIS_TRANSDUC_2"/>
    <property type="match status" value="1"/>
</dbReference>
<evidence type="ECO:0000256" key="6">
    <source>
        <dbReference type="ARBA" id="ARBA00023136"/>
    </source>
</evidence>
<comment type="subcellular location">
    <subcellularLocation>
        <location evidence="1">Cell membrane</location>
        <topology evidence="1">Multi-pass membrane protein</topology>
    </subcellularLocation>
</comment>
<keyword evidence="5 11" id="KW-1133">Transmembrane helix</keyword>
<keyword evidence="15" id="KW-1185">Reference proteome</keyword>
<evidence type="ECO:0000256" key="2">
    <source>
        <dbReference type="ARBA" id="ARBA00022475"/>
    </source>
</evidence>
<evidence type="ECO:0000256" key="9">
    <source>
        <dbReference type="PROSITE-ProRule" id="PRU00284"/>
    </source>
</evidence>
<dbReference type="CDD" id="cd12912">
    <property type="entry name" value="PDC2_MCP_like"/>
    <property type="match status" value="1"/>
</dbReference>
<organism evidence="14 15">
    <name type="scientific">Thermococcus indicus</name>
    <dbReference type="NCBI Taxonomy" id="2586643"/>
    <lineage>
        <taxon>Archaea</taxon>
        <taxon>Methanobacteriati</taxon>
        <taxon>Methanobacteriota</taxon>
        <taxon>Thermococci</taxon>
        <taxon>Thermococcales</taxon>
        <taxon>Thermococcaceae</taxon>
        <taxon>Thermococcus</taxon>
    </lineage>
</organism>
<keyword evidence="7 9" id="KW-0807">Transducer</keyword>
<dbReference type="InterPro" id="IPR003660">
    <property type="entry name" value="HAMP_dom"/>
</dbReference>
<dbReference type="CDD" id="cd11386">
    <property type="entry name" value="MCP_signal"/>
    <property type="match status" value="1"/>
</dbReference>
<dbReference type="InterPro" id="IPR033479">
    <property type="entry name" value="dCache_1"/>
</dbReference>
<dbReference type="AlphaFoldDB" id="A0A4Y5SLX0"/>
<sequence length="747" mass="81337">MEFKKKVIGIVVVALLLVTAIAGAMMLYTGNNTAKLIETKMAPLVEEQAQDAVMAQATAIAAEFQGFFSTVEALGSATAGSVELSLKQLQLEGVDFGDPGYADKLRPLLMEHFAVIADSEKALSGVYFGDANGNMFIYPHQDLPEGYDPRVRPWYQEAVKKNGPTWSEPYQDASTGKWVVTYAIPVHYNGRLVGVVGLDVYIDTLTKRIDEVTIGDTGYVTVAGANGMTYMHPNHDYIMNLNVFDVPALKPIANIIRSGKDRDVVTYTFNGVQAVSAGVKIPSTGWYVFAKVPVSEVSGGVIKVIEDTKETTSKSALMLSLIILVISAVLIGVSYRMVSHSIKPLEELRRVAQALAEGRLSDVSKQLNQIHYIEDDEIGALIKAFEAVGKDLVGTLNTIADKLERLAEGDLSNGMSMEAKGELKEILEDLRDTTHKLKGLIGEIVNVTNELDKKANILTQITTDVTEAINQVNEAVQQVSIEAQRQQESINEITEGMRFVSETSAESVRAMDEFEAAVNEVVTIANEGRQKGETSARQIESIQQTMSEIEESVRKVAEMSRSIEEITNVITNIAEQTNLLALNAAIEAARAGEAGRGFAVVAQEIRKLAEESKQAADNIKNIIDQITGEIRDAVDSTQRGVSVVGESAETLRETITYLGNIADLLQDASSRMGEVKEQIVRTQDEVENALRSLENLAASAEETTASAEEVSSAVEEQTAATEELERAAKDLKNIVENLRDIIGRFKL</sequence>
<dbReference type="SUPFAM" id="SSF58104">
    <property type="entry name" value="Methyl-accepting chemotaxis protein (MCP) signaling domain"/>
    <property type="match status" value="1"/>
</dbReference>
<dbReference type="Proteomes" id="UP000306007">
    <property type="component" value="Chromosome"/>
</dbReference>
<dbReference type="KEGG" id="tic:FH039_10115"/>
<dbReference type="EMBL" id="CP040846">
    <property type="protein sequence ID" value="QDA31888.1"/>
    <property type="molecule type" value="Genomic_DNA"/>
</dbReference>
<dbReference type="PANTHER" id="PTHR32089">
    <property type="entry name" value="METHYL-ACCEPTING CHEMOTAXIS PROTEIN MCPB"/>
    <property type="match status" value="1"/>
</dbReference>
<feature type="compositionally biased region" description="Low complexity" evidence="10">
    <location>
        <begin position="700"/>
        <end position="720"/>
    </location>
</feature>
<dbReference type="GeneID" id="40475541"/>
<dbReference type="SMART" id="SM00304">
    <property type="entry name" value="HAMP"/>
    <property type="match status" value="3"/>
</dbReference>
<accession>A0A4Y5SLX0</accession>
<dbReference type="GO" id="GO:0005886">
    <property type="term" value="C:plasma membrane"/>
    <property type="evidence" value="ECO:0007669"/>
    <property type="project" value="UniProtKB-SubCell"/>
</dbReference>
<dbReference type="InterPro" id="IPR029151">
    <property type="entry name" value="Sensor-like_sf"/>
</dbReference>
<dbReference type="Pfam" id="PF00015">
    <property type="entry name" value="MCPsignal"/>
    <property type="match status" value="1"/>
</dbReference>
<keyword evidence="3" id="KW-0145">Chemotaxis</keyword>
<dbReference type="GO" id="GO:0006935">
    <property type="term" value="P:chemotaxis"/>
    <property type="evidence" value="ECO:0007669"/>
    <property type="project" value="UniProtKB-KW"/>
</dbReference>